<evidence type="ECO:0000313" key="1">
    <source>
        <dbReference type="EMBL" id="PIN11127.1"/>
    </source>
</evidence>
<name>A0A2G9H0T5_9LAMI</name>
<dbReference type="Proteomes" id="UP000231279">
    <property type="component" value="Unassembled WGS sequence"/>
</dbReference>
<comment type="caution">
    <text evidence="1">The sequence shown here is derived from an EMBL/GenBank/DDBJ whole genome shotgun (WGS) entry which is preliminary data.</text>
</comment>
<reference evidence="2" key="1">
    <citation type="journal article" date="2018" name="Gigascience">
        <title>Genome assembly of the Pink Ipe (Handroanthus impetiginosus, Bignoniaceae), a highly valued, ecologically keystone Neotropical timber forest tree.</title>
        <authorList>
            <person name="Silva-Junior O.B."/>
            <person name="Grattapaglia D."/>
            <person name="Novaes E."/>
            <person name="Collevatti R.G."/>
        </authorList>
    </citation>
    <scope>NUCLEOTIDE SEQUENCE [LARGE SCALE GENOMIC DNA]</scope>
    <source>
        <strain evidence="2">cv. UFG-1</strain>
    </source>
</reference>
<dbReference type="AlphaFoldDB" id="A0A2G9H0T5"/>
<dbReference type="EMBL" id="NKXS01003015">
    <property type="protein sequence ID" value="PIN11127.1"/>
    <property type="molecule type" value="Genomic_DNA"/>
</dbReference>
<organism evidence="1 2">
    <name type="scientific">Handroanthus impetiginosus</name>
    <dbReference type="NCBI Taxonomy" id="429701"/>
    <lineage>
        <taxon>Eukaryota</taxon>
        <taxon>Viridiplantae</taxon>
        <taxon>Streptophyta</taxon>
        <taxon>Embryophyta</taxon>
        <taxon>Tracheophyta</taxon>
        <taxon>Spermatophyta</taxon>
        <taxon>Magnoliopsida</taxon>
        <taxon>eudicotyledons</taxon>
        <taxon>Gunneridae</taxon>
        <taxon>Pentapetalae</taxon>
        <taxon>asterids</taxon>
        <taxon>lamiids</taxon>
        <taxon>Lamiales</taxon>
        <taxon>Bignoniaceae</taxon>
        <taxon>Crescentiina</taxon>
        <taxon>Tabebuia alliance</taxon>
        <taxon>Handroanthus</taxon>
    </lineage>
</organism>
<protein>
    <submittedName>
        <fullName evidence="1">Uncharacterized protein</fullName>
    </submittedName>
</protein>
<proteinExistence type="predicted"/>
<evidence type="ECO:0000313" key="2">
    <source>
        <dbReference type="Proteomes" id="UP000231279"/>
    </source>
</evidence>
<gene>
    <name evidence="1" type="ORF">CDL12_16265</name>
</gene>
<keyword evidence="2" id="KW-1185">Reference proteome</keyword>
<accession>A0A2G9H0T5</accession>
<sequence>MPIACKPSNLRLSKLSENVNSGVIKVAPITNKERNSMWERINNKAYPGFLSEVGFQIIGREGRGVIHSFSCSIQHHN</sequence>